<dbReference type="AlphaFoldDB" id="A0A0F9A7M5"/>
<protein>
    <submittedName>
        <fullName evidence="2">Uncharacterized protein</fullName>
    </submittedName>
</protein>
<evidence type="ECO:0000256" key="1">
    <source>
        <dbReference type="ARBA" id="ARBA00022729"/>
    </source>
</evidence>
<comment type="caution">
    <text evidence="2">The sequence shown here is derived from an EMBL/GenBank/DDBJ whole genome shotgun (WGS) entry which is preliminary data.</text>
</comment>
<dbReference type="EMBL" id="LAZR01044109">
    <property type="protein sequence ID" value="KKL05455.1"/>
    <property type="molecule type" value="Genomic_DNA"/>
</dbReference>
<name>A0A0F9A7M5_9ZZZZ</name>
<proteinExistence type="predicted"/>
<keyword evidence="1" id="KW-0732">Signal</keyword>
<organism evidence="2">
    <name type="scientific">marine sediment metagenome</name>
    <dbReference type="NCBI Taxonomy" id="412755"/>
    <lineage>
        <taxon>unclassified sequences</taxon>
        <taxon>metagenomes</taxon>
        <taxon>ecological metagenomes</taxon>
    </lineage>
</organism>
<gene>
    <name evidence="2" type="ORF">LCGC14_2605870</name>
</gene>
<reference evidence="2" key="1">
    <citation type="journal article" date="2015" name="Nature">
        <title>Complex archaea that bridge the gap between prokaryotes and eukaryotes.</title>
        <authorList>
            <person name="Spang A."/>
            <person name="Saw J.H."/>
            <person name="Jorgensen S.L."/>
            <person name="Zaremba-Niedzwiedzka K."/>
            <person name="Martijn J."/>
            <person name="Lind A.E."/>
            <person name="van Eijk R."/>
            <person name="Schleper C."/>
            <person name="Guy L."/>
            <person name="Ettema T.J."/>
        </authorList>
    </citation>
    <scope>NUCLEOTIDE SEQUENCE</scope>
</reference>
<feature type="non-terminal residue" evidence="2">
    <location>
        <position position="210"/>
    </location>
</feature>
<accession>A0A0F9A7M5</accession>
<dbReference type="Pfam" id="PF12951">
    <property type="entry name" value="PATR"/>
    <property type="match status" value="1"/>
</dbReference>
<evidence type="ECO:0000313" key="2">
    <source>
        <dbReference type="EMBL" id="KKL05455.1"/>
    </source>
</evidence>
<dbReference type="NCBIfam" id="TIGR02601">
    <property type="entry name" value="autotrns_rpt"/>
    <property type="match status" value="1"/>
</dbReference>
<sequence>MLPDDTNVICNGGSLALRFGSTETIGSLSGAGLVQFRQGTGSHLIVGNNNSSTVFAGRITTGGGDGQLTKIGSGTLMLTGDSTYTEGTTISGGTLLAGNSSGSATGTGTVTVATGGTLGGTGSVAGLTIVNSGGDIAPGTSAGVLTVGAALFEAGSTLDIQLGGTGAGEADRLDVVGSAGLGGELAVSLIDSFVPEPFDEFTILTAGTLT</sequence>
<dbReference type="SUPFAM" id="SSF51126">
    <property type="entry name" value="Pectin lyase-like"/>
    <property type="match status" value="1"/>
</dbReference>
<dbReference type="InterPro" id="IPR013425">
    <property type="entry name" value="Autotrns_rpt"/>
</dbReference>
<dbReference type="InterPro" id="IPR011050">
    <property type="entry name" value="Pectin_lyase_fold/virulence"/>
</dbReference>